<evidence type="ECO:0000313" key="3">
    <source>
        <dbReference type="Proteomes" id="UP000070444"/>
    </source>
</evidence>
<dbReference type="AlphaFoldDB" id="A0A137NR83"/>
<dbReference type="EMBL" id="KQ964924">
    <property type="protein sequence ID" value="KXN65276.1"/>
    <property type="molecule type" value="Genomic_DNA"/>
</dbReference>
<evidence type="ECO:0008006" key="4">
    <source>
        <dbReference type="Google" id="ProtNLM"/>
    </source>
</evidence>
<evidence type="ECO:0000313" key="2">
    <source>
        <dbReference type="EMBL" id="KXN65276.1"/>
    </source>
</evidence>
<protein>
    <recommendedName>
        <fullName evidence="4">G-protein coupled receptors family 1 profile domain-containing protein</fullName>
    </recommendedName>
</protein>
<keyword evidence="1" id="KW-0472">Membrane</keyword>
<keyword evidence="1" id="KW-1133">Transmembrane helix</keyword>
<reference evidence="2 3" key="1">
    <citation type="journal article" date="2015" name="Genome Biol. Evol.">
        <title>Phylogenomic analyses indicate that early fungi evolved digesting cell walls of algal ancestors of land plants.</title>
        <authorList>
            <person name="Chang Y."/>
            <person name="Wang S."/>
            <person name="Sekimoto S."/>
            <person name="Aerts A.L."/>
            <person name="Choi C."/>
            <person name="Clum A."/>
            <person name="LaButti K.M."/>
            <person name="Lindquist E.A."/>
            <person name="Yee Ngan C."/>
            <person name="Ohm R.A."/>
            <person name="Salamov A.A."/>
            <person name="Grigoriev I.V."/>
            <person name="Spatafora J.W."/>
            <person name="Berbee M.L."/>
        </authorList>
    </citation>
    <scope>NUCLEOTIDE SEQUENCE [LARGE SCALE GENOMIC DNA]</scope>
    <source>
        <strain evidence="2 3">NRRL 28638</strain>
    </source>
</reference>
<organism evidence="2 3">
    <name type="scientific">Conidiobolus coronatus (strain ATCC 28846 / CBS 209.66 / NRRL 28638)</name>
    <name type="common">Delacroixia coronata</name>
    <dbReference type="NCBI Taxonomy" id="796925"/>
    <lineage>
        <taxon>Eukaryota</taxon>
        <taxon>Fungi</taxon>
        <taxon>Fungi incertae sedis</taxon>
        <taxon>Zoopagomycota</taxon>
        <taxon>Entomophthoromycotina</taxon>
        <taxon>Entomophthoromycetes</taxon>
        <taxon>Entomophthorales</taxon>
        <taxon>Ancylistaceae</taxon>
        <taxon>Conidiobolus</taxon>
    </lineage>
</organism>
<keyword evidence="3" id="KW-1185">Reference proteome</keyword>
<feature type="transmembrane region" description="Helical" evidence="1">
    <location>
        <begin position="88"/>
        <end position="105"/>
    </location>
</feature>
<proteinExistence type="predicted"/>
<feature type="non-terminal residue" evidence="2">
    <location>
        <position position="106"/>
    </location>
</feature>
<feature type="transmembrane region" description="Helical" evidence="1">
    <location>
        <begin position="54"/>
        <end position="76"/>
    </location>
</feature>
<accession>A0A137NR83</accession>
<name>A0A137NR83_CONC2</name>
<dbReference type="Proteomes" id="UP000070444">
    <property type="component" value="Unassembled WGS sequence"/>
</dbReference>
<evidence type="ECO:0000256" key="1">
    <source>
        <dbReference type="SAM" id="Phobius"/>
    </source>
</evidence>
<gene>
    <name evidence="2" type="ORF">CONCODRAFT_13190</name>
</gene>
<sequence length="106" mass="11709">MGISANINGEYIATSDWFCGLIDVLYGCGCILSILYASLLSIERGLLIIHNISLPTWFWLSIMIIDFIGLMVFNLISISLGQMGLAELAIYCMATPDYITGYITLM</sequence>
<feature type="transmembrane region" description="Helical" evidence="1">
    <location>
        <begin position="24"/>
        <end position="42"/>
    </location>
</feature>
<keyword evidence="1" id="KW-0812">Transmembrane</keyword>